<feature type="domain" description="CheW-like" evidence="11">
    <location>
        <begin position="419"/>
        <end position="557"/>
    </location>
</feature>
<dbReference type="FunFam" id="3.30.565.10:FF:000016">
    <property type="entry name" value="Chemotaxis protein CheA, putative"/>
    <property type="match status" value="1"/>
</dbReference>
<dbReference type="PROSITE" id="PS50109">
    <property type="entry name" value="HIS_KIN"/>
    <property type="match status" value="1"/>
</dbReference>
<dbReference type="Pfam" id="PF02895">
    <property type="entry name" value="H-kinase_dim"/>
    <property type="match status" value="1"/>
</dbReference>
<dbReference type="SMART" id="SM01231">
    <property type="entry name" value="H-kinase_dim"/>
    <property type="match status" value="1"/>
</dbReference>
<protein>
    <recommendedName>
        <fullName evidence="3">Chemotaxis protein CheA</fullName>
        <ecNumber evidence="2">2.7.13.3</ecNumber>
    </recommendedName>
</protein>
<dbReference type="EMBL" id="FZPA01000001">
    <property type="protein sequence ID" value="SNS29458.1"/>
    <property type="molecule type" value="Genomic_DNA"/>
</dbReference>
<dbReference type="Pfam" id="PF01627">
    <property type="entry name" value="Hpt"/>
    <property type="match status" value="1"/>
</dbReference>
<dbReference type="InterPro" id="IPR002545">
    <property type="entry name" value="CheW-lke_dom"/>
</dbReference>
<dbReference type="Pfam" id="PF01584">
    <property type="entry name" value="CheW"/>
    <property type="match status" value="1"/>
</dbReference>
<dbReference type="InterPro" id="IPR004105">
    <property type="entry name" value="CheA-like_dim"/>
</dbReference>
<evidence type="ECO:0000256" key="7">
    <source>
        <dbReference type="ARBA" id="ARBA00023012"/>
    </source>
</evidence>
<dbReference type="SUPFAM" id="SSF47226">
    <property type="entry name" value="Histidine-containing phosphotransfer domain, HPT domain"/>
    <property type="match status" value="1"/>
</dbReference>
<evidence type="ECO:0000256" key="9">
    <source>
        <dbReference type="PROSITE-ProRule" id="PRU00110"/>
    </source>
</evidence>
<dbReference type="PROSITE" id="PS50851">
    <property type="entry name" value="CHEW"/>
    <property type="match status" value="1"/>
</dbReference>
<dbReference type="InterPro" id="IPR003594">
    <property type="entry name" value="HATPase_dom"/>
</dbReference>
<feature type="domain" description="HPt" evidence="12">
    <location>
        <begin position="12"/>
        <end position="116"/>
    </location>
</feature>
<evidence type="ECO:0000256" key="6">
    <source>
        <dbReference type="ARBA" id="ARBA00022777"/>
    </source>
</evidence>
<keyword evidence="4 9" id="KW-0597">Phosphoprotein</keyword>
<dbReference type="InterPro" id="IPR008207">
    <property type="entry name" value="Sig_transdc_His_kin_Hpt_dom"/>
</dbReference>
<dbReference type="PROSITE" id="PS50894">
    <property type="entry name" value="HPT"/>
    <property type="match status" value="1"/>
</dbReference>
<dbReference type="InterPro" id="IPR051315">
    <property type="entry name" value="Bact_Chemotaxis_CheA"/>
</dbReference>
<dbReference type="SMART" id="SM00387">
    <property type="entry name" value="HATPase_c"/>
    <property type="match status" value="1"/>
</dbReference>
<dbReference type="SMART" id="SM00073">
    <property type="entry name" value="HPT"/>
    <property type="match status" value="1"/>
</dbReference>
<evidence type="ECO:0000256" key="5">
    <source>
        <dbReference type="ARBA" id="ARBA00022679"/>
    </source>
</evidence>
<dbReference type="InterPro" id="IPR004358">
    <property type="entry name" value="Sig_transdc_His_kin-like_C"/>
</dbReference>
<dbReference type="Gene3D" id="2.30.30.40">
    <property type="entry name" value="SH3 Domains"/>
    <property type="match status" value="1"/>
</dbReference>
<dbReference type="Gene3D" id="1.20.120.160">
    <property type="entry name" value="HPT domain"/>
    <property type="match status" value="1"/>
</dbReference>
<dbReference type="CDD" id="cd00088">
    <property type="entry name" value="HPT"/>
    <property type="match status" value="1"/>
</dbReference>
<dbReference type="SMART" id="SM00260">
    <property type="entry name" value="CheW"/>
    <property type="match status" value="1"/>
</dbReference>
<evidence type="ECO:0000313" key="13">
    <source>
        <dbReference type="EMBL" id="SNS29458.1"/>
    </source>
</evidence>
<evidence type="ECO:0000313" key="14">
    <source>
        <dbReference type="Proteomes" id="UP000198339"/>
    </source>
</evidence>
<evidence type="ECO:0000259" key="11">
    <source>
        <dbReference type="PROSITE" id="PS50851"/>
    </source>
</evidence>
<feature type="modified residue" description="Phosphohistidine" evidence="9">
    <location>
        <position position="59"/>
    </location>
</feature>
<dbReference type="GO" id="GO:0006935">
    <property type="term" value="P:chemotaxis"/>
    <property type="evidence" value="ECO:0007669"/>
    <property type="project" value="InterPro"/>
</dbReference>
<dbReference type="Gene3D" id="3.30.565.10">
    <property type="entry name" value="Histidine kinase-like ATPase, C-terminal domain"/>
    <property type="match status" value="1"/>
</dbReference>
<dbReference type="AlphaFoldDB" id="A0A239DBM1"/>
<reference evidence="13 14" key="1">
    <citation type="submission" date="2017-06" db="EMBL/GenBank/DDBJ databases">
        <authorList>
            <person name="Kim H.J."/>
            <person name="Triplett B.A."/>
        </authorList>
    </citation>
    <scope>NUCLEOTIDE SEQUENCE [LARGE SCALE GENOMIC DNA]</scope>
    <source>
        <strain evidence="13 14">DS15</strain>
    </source>
</reference>
<name>A0A239DBM1_9SPHN</name>
<dbReference type="Pfam" id="PF02518">
    <property type="entry name" value="HATPase_c"/>
    <property type="match status" value="1"/>
</dbReference>
<proteinExistence type="predicted"/>
<sequence>MFAMVAARLGAPVTAMDDLLNDFLAETSEILAEAGGALVAWEADPADRERLDAIFRFVHTIKGSSGFLSLPRVTALAHAAEDALDQVRRGQRQADAALVTAVLGIVDRLSDLCAALGTQGSEPAGDDSAVIAALASTGSAPVAPAESAAEPARSDAEADDLSVDLQAWRSIRVPLPLLDSVMTGVTDIVLARNEFSRMLRESGADASLVASFDRLSDSIAAMRQSVSHMRMQRIDKLFAPLPRIVRDLAQDLGKKVEFSATGGEVELDREMMENIRDPLIHIVRNALDHGIEPLDQRVAAGKSVTATLSVSARQSGNQIEIEVRDDGRGLSPDALAAKAIASRILTAAEARALSPKDKLELIFRPGFSTAAKVTSVSGRGVGMDIVKANLERIGGIVELRNEEGRGLAIVLRVPMTLTIISGLMVRAAAQYFAIPRGAVREILLENSDSVRIDRVGGGELVTVRGEQFPLLRLETILDCDVDESDDADERAIVIVRPGQGLSYAISVAAIHDHEELVIKPAAPPIMATGLYAGTTLPDNGRPVLLLDVQGVMAAAAIDASESGRAAAGAGEAEDAAASVRDAAQLLLFRDIDQRLRGVRLSVIERVEEVPVLALFESAGQVRAQIGEQIFPVHADRLPDTQGTVKLLRLHDGRAVLCYPIDAVIDIVRLPDAVQPAATPGLIAGVVLVGGEPVEVIDPFWLMERYAPVAASLVETRQPLCTLAGDQDGWGDNFLAPLLRQAGYRVAGSDEAGGERPDVMLCLADDPAQCGVAGDDVPMIRLRASLEAAASDEESVYRYDRQALLEALRRRVGGGRAA</sequence>
<comment type="catalytic activity">
    <reaction evidence="1">
        <text>ATP + protein L-histidine = ADP + protein N-phospho-L-histidine.</text>
        <dbReference type="EC" id="2.7.13.3"/>
    </reaction>
</comment>
<keyword evidence="5" id="KW-0808">Transferase</keyword>
<keyword evidence="7" id="KW-0902">Two-component regulatory system</keyword>
<dbReference type="GO" id="GO:0000155">
    <property type="term" value="F:phosphorelay sensor kinase activity"/>
    <property type="evidence" value="ECO:0007669"/>
    <property type="project" value="InterPro"/>
</dbReference>
<organism evidence="13 14">
    <name type="scientific">Sphingopyxis indica</name>
    <dbReference type="NCBI Taxonomy" id="436663"/>
    <lineage>
        <taxon>Bacteria</taxon>
        <taxon>Pseudomonadati</taxon>
        <taxon>Pseudomonadota</taxon>
        <taxon>Alphaproteobacteria</taxon>
        <taxon>Sphingomonadales</taxon>
        <taxon>Sphingomonadaceae</taxon>
        <taxon>Sphingopyxis</taxon>
    </lineage>
</organism>
<accession>A0A239DBM1</accession>
<dbReference type="GO" id="GO:0005737">
    <property type="term" value="C:cytoplasm"/>
    <property type="evidence" value="ECO:0007669"/>
    <property type="project" value="InterPro"/>
</dbReference>
<dbReference type="InterPro" id="IPR005467">
    <property type="entry name" value="His_kinase_dom"/>
</dbReference>
<evidence type="ECO:0000256" key="4">
    <source>
        <dbReference type="ARBA" id="ARBA00022553"/>
    </source>
</evidence>
<dbReference type="SUPFAM" id="SSF50341">
    <property type="entry name" value="CheW-like"/>
    <property type="match status" value="2"/>
</dbReference>
<keyword evidence="6 13" id="KW-0418">Kinase</keyword>
<feature type="domain" description="Histidine kinase" evidence="10">
    <location>
        <begin position="166"/>
        <end position="417"/>
    </location>
</feature>
<evidence type="ECO:0000259" key="12">
    <source>
        <dbReference type="PROSITE" id="PS50894"/>
    </source>
</evidence>
<comment type="function">
    <text evidence="8">Involved in the transmission of sensory signals from the chemoreceptors to the flagellar motors. CheA is autophosphorylated; it can transfer its phosphate group to either CheB or CheY.</text>
</comment>
<dbReference type="InterPro" id="IPR036061">
    <property type="entry name" value="CheW-like_dom_sf"/>
</dbReference>
<evidence type="ECO:0000256" key="8">
    <source>
        <dbReference type="ARBA" id="ARBA00035100"/>
    </source>
</evidence>
<evidence type="ECO:0000256" key="1">
    <source>
        <dbReference type="ARBA" id="ARBA00000085"/>
    </source>
</evidence>
<dbReference type="PANTHER" id="PTHR43395:SF1">
    <property type="entry name" value="CHEMOTAXIS PROTEIN CHEA"/>
    <property type="match status" value="1"/>
</dbReference>
<evidence type="ECO:0000259" key="10">
    <source>
        <dbReference type="PROSITE" id="PS50109"/>
    </source>
</evidence>
<evidence type="ECO:0000256" key="3">
    <source>
        <dbReference type="ARBA" id="ARBA00021495"/>
    </source>
</evidence>
<dbReference type="PRINTS" id="PR00344">
    <property type="entry name" value="BCTRLSENSOR"/>
</dbReference>
<dbReference type="InterPro" id="IPR036890">
    <property type="entry name" value="HATPase_C_sf"/>
</dbReference>
<gene>
    <name evidence="13" type="ORF">SAMN06295955_101178</name>
</gene>
<evidence type="ECO:0000256" key="2">
    <source>
        <dbReference type="ARBA" id="ARBA00012438"/>
    </source>
</evidence>
<dbReference type="Proteomes" id="UP000198339">
    <property type="component" value="Unassembled WGS sequence"/>
</dbReference>
<dbReference type="EC" id="2.7.13.3" evidence="2"/>
<dbReference type="SUPFAM" id="SSF55874">
    <property type="entry name" value="ATPase domain of HSP90 chaperone/DNA topoisomerase II/histidine kinase"/>
    <property type="match status" value="1"/>
</dbReference>
<dbReference type="PANTHER" id="PTHR43395">
    <property type="entry name" value="SENSOR HISTIDINE KINASE CHEA"/>
    <property type="match status" value="1"/>
</dbReference>
<keyword evidence="14" id="KW-1185">Reference proteome</keyword>
<dbReference type="InterPro" id="IPR036641">
    <property type="entry name" value="HPT_dom_sf"/>
</dbReference>